<keyword evidence="6" id="KW-1185">Reference proteome</keyword>
<dbReference type="GO" id="GO:0004657">
    <property type="term" value="F:proline dehydrogenase activity"/>
    <property type="evidence" value="ECO:0007669"/>
    <property type="project" value="InterPro"/>
</dbReference>
<proteinExistence type="predicted"/>
<reference evidence="6" key="1">
    <citation type="submission" date="2017-09" db="EMBL/GenBank/DDBJ databases">
        <authorList>
            <person name="Varghese N."/>
            <person name="Submissions S."/>
        </authorList>
    </citation>
    <scope>NUCLEOTIDE SEQUENCE [LARGE SCALE GENOMIC DNA]</scope>
    <source>
        <strain evidence="6">DSM 29961</strain>
    </source>
</reference>
<evidence type="ECO:0000256" key="1">
    <source>
        <dbReference type="ARBA" id="ARBA00023002"/>
    </source>
</evidence>
<dbReference type="PANTHER" id="PTHR13914">
    <property type="entry name" value="PROLINE OXIDASE"/>
    <property type="match status" value="1"/>
</dbReference>
<keyword evidence="3" id="KW-0472">Membrane</keyword>
<dbReference type="AlphaFoldDB" id="A0A286GKW1"/>
<organism evidence="5 6">
    <name type="scientific">Spirosoma fluviale</name>
    <dbReference type="NCBI Taxonomy" id="1597977"/>
    <lineage>
        <taxon>Bacteria</taxon>
        <taxon>Pseudomonadati</taxon>
        <taxon>Bacteroidota</taxon>
        <taxon>Cytophagia</taxon>
        <taxon>Cytophagales</taxon>
        <taxon>Cytophagaceae</taxon>
        <taxon>Spirosoma</taxon>
    </lineage>
</organism>
<evidence type="ECO:0000313" key="6">
    <source>
        <dbReference type="Proteomes" id="UP000219452"/>
    </source>
</evidence>
<accession>A0A286GKW1</accession>
<dbReference type="InterPro" id="IPR015659">
    <property type="entry name" value="Proline_oxidase"/>
</dbReference>
<feature type="region of interest" description="Disordered" evidence="2">
    <location>
        <begin position="1"/>
        <end position="37"/>
    </location>
</feature>
<dbReference type="SUPFAM" id="SSF51730">
    <property type="entry name" value="FAD-linked oxidoreductase"/>
    <property type="match status" value="1"/>
</dbReference>
<name>A0A286GKW1_9BACT</name>
<dbReference type="GO" id="GO:0010133">
    <property type="term" value="P:L-proline catabolic process to L-glutamate"/>
    <property type="evidence" value="ECO:0007669"/>
    <property type="project" value="TreeGrafter"/>
</dbReference>
<dbReference type="Gene3D" id="3.20.20.220">
    <property type="match status" value="1"/>
</dbReference>
<feature type="domain" description="Proline dehydrogenase" evidence="4">
    <location>
        <begin position="115"/>
        <end position="412"/>
    </location>
</feature>
<evidence type="ECO:0000259" key="4">
    <source>
        <dbReference type="Pfam" id="PF01619"/>
    </source>
</evidence>
<evidence type="ECO:0000313" key="5">
    <source>
        <dbReference type="EMBL" id="SOD96142.1"/>
    </source>
</evidence>
<gene>
    <name evidence="5" type="ORF">SAMN06269250_5159</name>
</gene>
<dbReference type="InterPro" id="IPR029041">
    <property type="entry name" value="FAD-linked_oxidoreductase-like"/>
</dbReference>
<dbReference type="EMBL" id="OCNH01000005">
    <property type="protein sequence ID" value="SOD96142.1"/>
    <property type="molecule type" value="Genomic_DNA"/>
</dbReference>
<protein>
    <submittedName>
        <fullName evidence="5">L-proline dehydrogenase</fullName>
    </submittedName>
</protein>
<evidence type="ECO:0000256" key="3">
    <source>
        <dbReference type="SAM" id="Phobius"/>
    </source>
</evidence>
<feature type="transmembrane region" description="Helical" evidence="3">
    <location>
        <begin position="63"/>
        <end position="86"/>
    </location>
</feature>
<dbReference type="GO" id="GO:0071949">
    <property type="term" value="F:FAD binding"/>
    <property type="evidence" value="ECO:0007669"/>
    <property type="project" value="TreeGrafter"/>
</dbReference>
<dbReference type="InterPro" id="IPR002872">
    <property type="entry name" value="Proline_DH_dom"/>
</dbReference>
<keyword evidence="3" id="KW-0812">Transmembrane</keyword>
<keyword evidence="1" id="KW-0560">Oxidoreductase</keyword>
<dbReference type="Proteomes" id="UP000219452">
    <property type="component" value="Unassembled WGS sequence"/>
</dbReference>
<evidence type="ECO:0000256" key="2">
    <source>
        <dbReference type="SAM" id="MobiDB-lite"/>
    </source>
</evidence>
<dbReference type="PANTHER" id="PTHR13914:SF0">
    <property type="entry name" value="PROLINE DEHYDROGENASE 1, MITOCHONDRIAL"/>
    <property type="match status" value="1"/>
</dbReference>
<keyword evidence="3" id="KW-1133">Transmembrane helix</keyword>
<sequence>MLVAPPKRSTDMSNRSNLMPETVQGLKDTKPNSASTSDFRPLSFEDTSIAFSSQSDFKLRKTYWLFALMNKGWLVNLGTFFIKIALRLRLPIKFLIKNTIFEQFCGGESIQDSERTIRNLHDVHVGTILDYSIEGEETEKSFDETTLEILRTIERASESSDIPFSVFKVTGVASTELLEAIQIGDSLNKEQKAEFDRVMKRVDTLCRRAHERNVRIFIDAEESWIQDTIDTLAYEMMDRYNHERPIVYNTYQMYRWESLDHLRRDSAEARAKGYYLGVKLVRGAYLEKERLRAHEEEYQDPIQATKEDTDIAFNEAIEFCLQNRDTISICLGTHNEESCLYCVELMKQLGVEPSDPHIYFAQLLGMSDNISYNLANAGYNVAKYVPYGPVEAVMPYLFRRADENKSIAGQSSREFMLVSNELKRRKGCRQ</sequence>
<dbReference type="Pfam" id="PF01619">
    <property type="entry name" value="Pro_dh"/>
    <property type="match status" value="1"/>
</dbReference>